<dbReference type="RefSeq" id="WP_109229973.1">
    <property type="nucleotide sequence ID" value="NZ_PYHR01000002.1"/>
</dbReference>
<organism evidence="2 3">
    <name type="scientific">Serinibacter arcticus</name>
    <dbReference type="NCBI Taxonomy" id="1655435"/>
    <lineage>
        <taxon>Bacteria</taxon>
        <taxon>Bacillati</taxon>
        <taxon>Actinomycetota</taxon>
        <taxon>Actinomycetes</taxon>
        <taxon>Micrococcales</taxon>
        <taxon>Beutenbergiaceae</taxon>
        <taxon>Serinibacter</taxon>
    </lineage>
</organism>
<evidence type="ECO:0000256" key="1">
    <source>
        <dbReference type="SAM" id="MobiDB-lite"/>
    </source>
</evidence>
<accession>A0A2U1ZXC2</accession>
<dbReference type="EMBL" id="PYHR01000002">
    <property type="protein sequence ID" value="PWD51593.1"/>
    <property type="molecule type" value="Genomic_DNA"/>
</dbReference>
<dbReference type="OrthoDB" id="9842589at2"/>
<dbReference type="AlphaFoldDB" id="A0A2U1ZXC2"/>
<comment type="caution">
    <text evidence="2">The sequence shown here is derived from an EMBL/GenBank/DDBJ whole genome shotgun (WGS) entry which is preliminary data.</text>
</comment>
<gene>
    <name evidence="2" type="ORF">C8046_14025</name>
</gene>
<protein>
    <submittedName>
        <fullName evidence="2">Uncharacterized protein</fullName>
    </submittedName>
</protein>
<reference evidence="2 3" key="1">
    <citation type="submission" date="2018-03" db="EMBL/GenBank/DDBJ databases">
        <title>Genome assembly of novel Miniimonas species PCH200.</title>
        <authorList>
            <person name="Thakur V."/>
            <person name="Kumar V."/>
            <person name="Singh D."/>
        </authorList>
    </citation>
    <scope>NUCLEOTIDE SEQUENCE [LARGE SCALE GENOMIC DNA]</scope>
    <source>
        <strain evidence="2 3">PCH200</strain>
    </source>
</reference>
<feature type="compositionally biased region" description="Low complexity" evidence="1">
    <location>
        <begin position="29"/>
        <end position="48"/>
    </location>
</feature>
<evidence type="ECO:0000313" key="2">
    <source>
        <dbReference type="EMBL" id="PWD51593.1"/>
    </source>
</evidence>
<proteinExistence type="predicted"/>
<name>A0A2U1ZXC2_9MICO</name>
<feature type="region of interest" description="Disordered" evidence="1">
    <location>
        <begin position="16"/>
        <end position="48"/>
    </location>
</feature>
<keyword evidence="3" id="KW-1185">Reference proteome</keyword>
<dbReference type="Proteomes" id="UP000245166">
    <property type="component" value="Unassembled WGS sequence"/>
</dbReference>
<evidence type="ECO:0000313" key="3">
    <source>
        <dbReference type="Proteomes" id="UP000245166"/>
    </source>
</evidence>
<sequence length="255" mass="26619">MTTTLLVRPARPLGTVALSRDLDRRPRPRATTAQPAAETPHPAPTPTRTASLELAADLPFHVLVAAAQDAERAGRDVLWLTGGGAAAVASRLLRLTRTLAIGAELDLSRGAEAAALDAVALTRIGDARAHVLVRDARQLPALARELGLRPRARATRFGGDAFAATLPPAESQDVRITAVVDYDGDLVTVLPLVRAILVVAPSGVDAHALVRRARAAGAGWPDVVVHVAVPADQRPAGWPHADGLVLGPPAERRAA</sequence>